<protein>
    <recommendedName>
        <fullName evidence="2">C2 domain-containing protein</fullName>
    </recommendedName>
</protein>
<evidence type="ECO:0000259" key="2">
    <source>
        <dbReference type="Pfam" id="PF25330"/>
    </source>
</evidence>
<dbReference type="PANTHER" id="PTHR38626">
    <property type="entry name" value="SKN-1 DEPENDENT ZYGOTIC TRANSCRIPT-RELATED"/>
    <property type="match status" value="1"/>
</dbReference>
<feature type="signal peptide" evidence="1">
    <location>
        <begin position="1"/>
        <end position="16"/>
    </location>
</feature>
<dbReference type="PANTHER" id="PTHR38626:SF3">
    <property type="entry name" value="PROTEIN CBG09935"/>
    <property type="match status" value="1"/>
</dbReference>
<dbReference type="Proteomes" id="UP000274131">
    <property type="component" value="Unassembled WGS sequence"/>
</dbReference>
<keyword evidence="4" id="KW-1185">Reference proteome</keyword>
<dbReference type="OrthoDB" id="5862752at2759"/>
<name>A0A0N4VML5_ENTVE</name>
<evidence type="ECO:0000313" key="3">
    <source>
        <dbReference type="EMBL" id="VDD96660.1"/>
    </source>
</evidence>
<dbReference type="WBParaSite" id="EVEC_0001217301-mRNA-1">
    <property type="protein sequence ID" value="EVEC_0001217301-mRNA-1"/>
    <property type="gene ID" value="EVEC_0001217301"/>
</dbReference>
<accession>A0A0N4VML5</accession>
<reference evidence="5" key="1">
    <citation type="submission" date="2017-02" db="UniProtKB">
        <authorList>
            <consortium name="WormBaseParasite"/>
        </authorList>
    </citation>
    <scope>IDENTIFICATION</scope>
</reference>
<dbReference type="Pfam" id="PF25330">
    <property type="entry name" value="C2_nem"/>
    <property type="match status" value="1"/>
</dbReference>
<feature type="domain" description="C2" evidence="2">
    <location>
        <begin position="25"/>
        <end position="174"/>
    </location>
</feature>
<keyword evidence="1" id="KW-0732">Signal</keyword>
<dbReference type="AlphaFoldDB" id="A0A0N4VML5"/>
<evidence type="ECO:0000313" key="4">
    <source>
        <dbReference type="Proteomes" id="UP000274131"/>
    </source>
</evidence>
<sequence>MRWYIITLIHLRLVCSQLNTDDSNEFWLEARLVEINWKLNCLTTGGCAEPRFRLIKTNMVTNEKISISWSITDKLVEKDSRPFISHWKGGDPEKVLLDCEVAGIDPLYSFPRTCDASSSVRIYDTSPPSSYPQNKMGSEKHSFETENLNSGKAFVKLKGKCFNSTVEVQKHMERCPWCPDFNNAALIEHVVSYFYICIVPLFSTLRFKIEERTVLFFFG</sequence>
<feature type="chain" id="PRO_5043123100" description="C2 domain-containing protein" evidence="1">
    <location>
        <begin position="17"/>
        <end position="219"/>
    </location>
</feature>
<gene>
    <name evidence="3" type="ORF">EVEC_LOCUS11411</name>
</gene>
<organism evidence="5">
    <name type="scientific">Enterobius vermicularis</name>
    <name type="common">Human pinworm</name>
    <dbReference type="NCBI Taxonomy" id="51028"/>
    <lineage>
        <taxon>Eukaryota</taxon>
        <taxon>Metazoa</taxon>
        <taxon>Ecdysozoa</taxon>
        <taxon>Nematoda</taxon>
        <taxon>Chromadorea</taxon>
        <taxon>Rhabditida</taxon>
        <taxon>Spirurina</taxon>
        <taxon>Oxyuridomorpha</taxon>
        <taxon>Oxyuroidea</taxon>
        <taxon>Oxyuridae</taxon>
        <taxon>Enterobius</taxon>
    </lineage>
</organism>
<dbReference type="EMBL" id="UXUI01012002">
    <property type="protein sequence ID" value="VDD96660.1"/>
    <property type="molecule type" value="Genomic_DNA"/>
</dbReference>
<evidence type="ECO:0000313" key="5">
    <source>
        <dbReference type="WBParaSite" id="EVEC_0001217301-mRNA-1"/>
    </source>
</evidence>
<reference evidence="3 4" key="2">
    <citation type="submission" date="2018-10" db="EMBL/GenBank/DDBJ databases">
        <authorList>
            <consortium name="Pathogen Informatics"/>
        </authorList>
    </citation>
    <scope>NUCLEOTIDE SEQUENCE [LARGE SCALE GENOMIC DNA]</scope>
</reference>
<evidence type="ECO:0000256" key="1">
    <source>
        <dbReference type="SAM" id="SignalP"/>
    </source>
</evidence>
<proteinExistence type="predicted"/>
<dbReference type="InterPro" id="IPR057569">
    <property type="entry name" value="C2_nem"/>
</dbReference>
<dbReference type="InterPro" id="IPR040426">
    <property type="entry name" value="C05B5.4-like"/>
</dbReference>